<dbReference type="SUPFAM" id="SSF143011">
    <property type="entry name" value="RelE-like"/>
    <property type="match status" value="1"/>
</dbReference>
<dbReference type="Pfam" id="PF06769">
    <property type="entry name" value="YoeB_toxin"/>
    <property type="match status" value="1"/>
</dbReference>
<sequence>MEENTYTISYSEEFLDDLERHKTSGNKQIIKKIYSFFDELETNPTGGTGQPEALKGYGERFVFSKRINGKHRLIYEIFEDLKIVEILTTYGHYNDK</sequence>
<evidence type="ECO:0000313" key="2">
    <source>
        <dbReference type="Proteomes" id="UP001311730"/>
    </source>
</evidence>
<dbReference type="InterPro" id="IPR035093">
    <property type="entry name" value="RelE/ParE_toxin_dom_sf"/>
</dbReference>
<gene>
    <name evidence="1" type="ORF">VJJ08_09895</name>
</gene>
<accession>A0ABU5Z9F9</accession>
<organism evidence="1 2">
    <name type="scientific">Capnocytophaga gingivalis</name>
    <dbReference type="NCBI Taxonomy" id="1017"/>
    <lineage>
        <taxon>Bacteria</taxon>
        <taxon>Pseudomonadati</taxon>
        <taxon>Bacteroidota</taxon>
        <taxon>Flavobacteriia</taxon>
        <taxon>Flavobacteriales</taxon>
        <taxon>Flavobacteriaceae</taxon>
        <taxon>Capnocytophaga</taxon>
    </lineage>
</organism>
<evidence type="ECO:0000313" key="1">
    <source>
        <dbReference type="EMBL" id="MEB3075605.1"/>
    </source>
</evidence>
<dbReference type="Proteomes" id="UP001311730">
    <property type="component" value="Unassembled WGS sequence"/>
</dbReference>
<dbReference type="EMBL" id="JAYKBW010000011">
    <property type="protein sequence ID" value="MEB3075605.1"/>
    <property type="molecule type" value="Genomic_DNA"/>
</dbReference>
<dbReference type="InterPro" id="IPR009614">
    <property type="entry name" value="YoeB_toxin"/>
</dbReference>
<protein>
    <submittedName>
        <fullName evidence="1">Type II toxin-antitoxin system YoeB family toxin</fullName>
    </submittedName>
</protein>
<dbReference type="Gene3D" id="3.30.2310.20">
    <property type="entry name" value="RelE-like"/>
    <property type="match status" value="1"/>
</dbReference>
<keyword evidence="2" id="KW-1185">Reference proteome</keyword>
<comment type="caution">
    <text evidence="1">The sequence shown here is derived from an EMBL/GenBank/DDBJ whole genome shotgun (WGS) entry which is preliminary data.</text>
</comment>
<dbReference type="RefSeq" id="WP_323983778.1">
    <property type="nucleotide sequence ID" value="NZ_JAYKBW010000011.1"/>
</dbReference>
<name>A0ABU5Z9F9_9FLAO</name>
<reference evidence="1 2" key="1">
    <citation type="submission" date="2023-12" db="EMBL/GenBank/DDBJ databases">
        <title>Genomic sequences of Capnocytophaga and Parvimonas strains.</title>
        <authorList>
            <person name="Watt R.M."/>
            <person name="Wang M."/>
            <person name="Yang T."/>
            <person name="Tong W.M."/>
        </authorList>
    </citation>
    <scope>NUCLEOTIDE SEQUENCE [LARGE SCALE GENOMIC DNA]</scope>
    <source>
        <strain evidence="1 2">CCUG 13096</strain>
    </source>
</reference>
<proteinExistence type="predicted"/>